<dbReference type="Pfam" id="PF03706">
    <property type="entry name" value="LPG_synthase_TM"/>
    <property type="match status" value="1"/>
</dbReference>
<feature type="transmembrane region" description="Helical" evidence="6">
    <location>
        <begin position="546"/>
        <end position="567"/>
    </location>
</feature>
<feature type="transmembrane region" description="Helical" evidence="6">
    <location>
        <begin position="163"/>
        <end position="196"/>
    </location>
</feature>
<proteinExistence type="predicted"/>
<keyword evidence="5 6" id="KW-0472">Membrane</keyword>
<evidence type="ECO:0000313" key="7">
    <source>
        <dbReference type="EMBL" id="MDT0275434.1"/>
    </source>
</evidence>
<organism evidence="7 8">
    <name type="scientific">Blastococcus goldschmidtiae</name>
    <dbReference type="NCBI Taxonomy" id="3075546"/>
    <lineage>
        <taxon>Bacteria</taxon>
        <taxon>Bacillati</taxon>
        <taxon>Actinomycetota</taxon>
        <taxon>Actinomycetes</taxon>
        <taxon>Geodermatophilales</taxon>
        <taxon>Geodermatophilaceae</taxon>
        <taxon>Blastococcus</taxon>
    </lineage>
</organism>
<feature type="transmembrane region" description="Helical" evidence="6">
    <location>
        <begin position="134"/>
        <end position="151"/>
    </location>
</feature>
<feature type="transmembrane region" description="Helical" evidence="6">
    <location>
        <begin position="623"/>
        <end position="640"/>
    </location>
</feature>
<feature type="transmembrane region" description="Helical" evidence="6">
    <location>
        <begin position="732"/>
        <end position="754"/>
    </location>
</feature>
<dbReference type="PANTHER" id="PTHR39087">
    <property type="entry name" value="UPF0104 MEMBRANE PROTEIN MJ1595"/>
    <property type="match status" value="1"/>
</dbReference>
<sequence>MTEAGEDAPRPVVPRIRRPTDVVQLLAAGAGLTLVVLATGTAPDVVDALDGAVPTLGRGLPRTLASVASVAASLTILGVLVTVAVDAARHRRAALVQGLAAGLLGLLLGAVGERVGDAAGGVVADVLTGPRDDAALVPVVASVAFLVGADLQRRRRWRQPSRWSVLAALILGVALGSLTVLGAVAAVLLGAVAGLAVRLAAGVAPARPRDEVIRAELARAGVVVGELHTTEQAAGFLRLTGEDASGPVCITVVDPDGRGLPLVRRAGRMLRFRAAVVGRPAISQRSDLERQASSAALAGAAGVPVPAVLALLAVGPALVLAERPTDGTPLPDAGDGAVAGLAAAFAALRRLHRVGLAHGALTPDSVVLGPGGAAGFRDLRAAQPAAGELQRDLDTVALLVGGATVVGPAAAAAALQADRAPAPTPPRVAALLQPVALPAAVRRSVRGTEVLDELRRALAAPDGTVAAAPRLERFSLRAVLTVVATTVAAFLLASQLSQVSIVDEIRRAEPLWLLVALGGSALTYLGAALALVAFVPTVLSLARTTLVQVATAWLTLVTPPTVGHVGLNIRYLQRSGLGLGAAAASVAVSQVATVAATVVLLLVVGWGSGVSTSRLSLVPSTDVLLVLLGAVAVVGVLLAIPPVRHLLYRRLEPLVRQSLPQLLAAATEPRRLATALGGIVLQNAGYALALDASLRAFGASLALPTVIGVYLVSSAVGSVAPTPGGLGAVEAALIGGLTATGVPVAAALAAVLAFRTVTFWLPAPVGWVAFVHLQRREHI</sequence>
<evidence type="ECO:0000256" key="3">
    <source>
        <dbReference type="ARBA" id="ARBA00022692"/>
    </source>
</evidence>
<evidence type="ECO:0000256" key="6">
    <source>
        <dbReference type="SAM" id="Phobius"/>
    </source>
</evidence>
<feature type="transmembrane region" description="Helical" evidence="6">
    <location>
        <begin position="579"/>
        <end position="603"/>
    </location>
</feature>
<name>A0ABU2K5F9_9ACTN</name>
<feature type="transmembrane region" description="Helical" evidence="6">
    <location>
        <begin position="25"/>
        <end position="43"/>
    </location>
</feature>
<dbReference type="SUPFAM" id="SSF56112">
    <property type="entry name" value="Protein kinase-like (PK-like)"/>
    <property type="match status" value="1"/>
</dbReference>
<feature type="transmembrane region" description="Helical" evidence="6">
    <location>
        <begin position="478"/>
        <end position="499"/>
    </location>
</feature>
<gene>
    <name evidence="7" type="ORF">RM425_05915</name>
</gene>
<comment type="subcellular location">
    <subcellularLocation>
        <location evidence="1">Cell membrane</location>
        <topology evidence="1">Multi-pass membrane protein</topology>
    </subcellularLocation>
</comment>
<dbReference type="InterPro" id="IPR022791">
    <property type="entry name" value="L-PG_synthase/AglD"/>
</dbReference>
<evidence type="ECO:0000256" key="1">
    <source>
        <dbReference type="ARBA" id="ARBA00004651"/>
    </source>
</evidence>
<dbReference type="EMBL" id="JAVREI010000002">
    <property type="protein sequence ID" value="MDT0275434.1"/>
    <property type="molecule type" value="Genomic_DNA"/>
</dbReference>
<comment type="caution">
    <text evidence="7">The sequence shown here is derived from an EMBL/GenBank/DDBJ whole genome shotgun (WGS) entry which is preliminary data.</text>
</comment>
<keyword evidence="2" id="KW-1003">Cell membrane</keyword>
<keyword evidence="4 6" id="KW-1133">Transmembrane helix</keyword>
<dbReference type="RefSeq" id="WP_311344256.1">
    <property type="nucleotide sequence ID" value="NZ_JAVREI010000002.1"/>
</dbReference>
<dbReference type="PANTHER" id="PTHR39087:SF2">
    <property type="entry name" value="UPF0104 MEMBRANE PROTEIN MJ1595"/>
    <property type="match status" value="1"/>
</dbReference>
<feature type="transmembrane region" description="Helical" evidence="6">
    <location>
        <begin position="701"/>
        <end position="720"/>
    </location>
</feature>
<evidence type="ECO:0000313" key="8">
    <source>
        <dbReference type="Proteomes" id="UP001183222"/>
    </source>
</evidence>
<keyword evidence="3 6" id="KW-0812">Transmembrane</keyword>
<accession>A0ABU2K5F9</accession>
<feature type="transmembrane region" description="Helical" evidence="6">
    <location>
        <begin position="511"/>
        <end position="534"/>
    </location>
</feature>
<evidence type="ECO:0000256" key="2">
    <source>
        <dbReference type="ARBA" id="ARBA00022475"/>
    </source>
</evidence>
<feature type="transmembrane region" description="Helical" evidence="6">
    <location>
        <begin position="92"/>
        <end position="111"/>
    </location>
</feature>
<dbReference type="InterPro" id="IPR011009">
    <property type="entry name" value="Kinase-like_dom_sf"/>
</dbReference>
<protein>
    <submittedName>
        <fullName evidence="7">Lysylphosphatidylglycerol synthase transmembrane domain-containing protein</fullName>
    </submittedName>
</protein>
<reference evidence="8" key="1">
    <citation type="submission" date="2023-07" db="EMBL/GenBank/DDBJ databases">
        <title>30 novel species of actinomycetes from the DSMZ collection.</title>
        <authorList>
            <person name="Nouioui I."/>
        </authorList>
    </citation>
    <scope>NUCLEOTIDE SEQUENCE [LARGE SCALE GENOMIC DNA]</scope>
    <source>
        <strain evidence="8">DSM 46792</strain>
    </source>
</reference>
<evidence type="ECO:0000256" key="4">
    <source>
        <dbReference type="ARBA" id="ARBA00022989"/>
    </source>
</evidence>
<keyword evidence="8" id="KW-1185">Reference proteome</keyword>
<dbReference type="Proteomes" id="UP001183222">
    <property type="component" value="Unassembled WGS sequence"/>
</dbReference>
<evidence type="ECO:0000256" key="5">
    <source>
        <dbReference type="ARBA" id="ARBA00023136"/>
    </source>
</evidence>
<feature type="transmembrane region" description="Helical" evidence="6">
    <location>
        <begin position="63"/>
        <end position="85"/>
    </location>
</feature>